<gene>
    <name evidence="2" type="ORF">CTB96_07160</name>
</gene>
<dbReference type="PIRSF" id="PIRSF006221">
    <property type="entry name" value="Ketosamine-3-kinase"/>
    <property type="match status" value="1"/>
</dbReference>
<evidence type="ECO:0000313" key="2">
    <source>
        <dbReference type="EMBL" id="PXA70834.1"/>
    </source>
</evidence>
<dbReference type="OrthoDB" id="5291879at2"/>
<sequence length="267" mass="28307">MNDFVNSPGDPRGFDKRRHGAPSGFFEAEAAGLSWLSVPGGVRTVQVIDLEPGHIVLETVDEVPPTRDAARAFGAQLSVTHSAGAEAFGAPPDHWSGPLFIGNRSLPPAFEPTWGAFYARYRVLPYLDIALDVGGITPRQAEVVHAACARIEAGDFDDGAPPSRVHGDLWTGNVLWSADGVVLIDPAAHGGHRETDLAMLALFGCPFLEEITAGYETASPLRPGWRARTPLHQLHPLAVHAAGHGAAYGRALEQAAEAVLELPAARG</sequence>
<comment type="similarity">
    <text evidence="1">Belongs to the fructosamine kinase family.</text>
</comment>
<name>A0A318A158_9MICO</name>
<protein>
    <submittedName>
        <fullName evidence="2">Fructosamine kinase</fullName>
    </submittedName>
</protein>
<comment type="caution">
    <text evidence="2">The sequence shown here is derived from an EMBL/GenBank/DDBJ whole genome shotgun (WGS) entry which is preliminary data.</text>
</comment>
<dbReference type="EMBL" id="QHLY01000007">
    <property type="protein sequence ID" value="PXA70834.1"/>
    <property type="molecule type" value="Genomic_DNA"/>
</dbReference>
<evidence type="ECO:0000256" key="1">
    <source>
        <dbReference type="PIRNR" id="PIRNR006221"/>
    </source>
</evidence>
<keyword evidence="1 2" id="KW-0418">Kinase</keyword>
<dbReference type="Gene3D" id="1.20.1270.240">
    <property type="match status" value="1"/>
</dbReference>
<accession>A0A318A158</accession>
<keyword evidence="3" id="KW-1185">Reference proteome</keyword>
<proteinExistence type="inferred from homology"/>
<dbReference type="SUPFAM" id="SSF56112">
    <property type="entry name" value="Protein kinase-like (PK-like)"/>
    <property type="match status" value="1"/>
</dbReference>
<dbReference type="Pfam" id="PF03881">
    <property type="entry name" value="Fructosamin_kin"/>
    <property type="match status" value="1"/>
</dbReference>
<dbReference type="Gene3D" id="3.30.200.20">
    <property type="entry name" value="Phosphorylase Kinase, domain 1"/>
    <property type="match status" value="1"/>
</dbReference>
<evidence type="ECO:0000313" key="3">
    <source>
        <dbReference type="Proteomes" id="UP000246722"/>
    </source>
</evidence>
<dbReference type="RefSeq" id="WP_110126212.1">
    <property type="nucleotide sequence ID" value="NZ_QHLY01000007.1"/>
</dbReference>
<organism evidence="2 3">
    <name type="scientific">Cryobacterium arcticum</name>
    <dbReference type="NCBI Taxonomy" id="670052"/>
    <lineage>
        <taxon>Bacteria</taxon>
        <taxon>Bacillati</taxon>
        <taxon>Actinomycetota</taxon>
        <taxon>Actinomycetes</taxon>
        <taxon>Micrococcales</taxon>
        <taxon>Microbacteriaceae</taxon>
        <taxon>Cryobacterium</taxon>
    </lineage>
</organism>
<dbReference type="Gene3D" id="1.10.510.10">
    <property type="entry name" value="Transferase(Phosphotransferase) domain 1"/>
    <property type="match status" value="1"/>
</dbReference>
<keyword evidence="1" id="KW-0808">Transferase</keyword>
<dbReference type="InterPro" id="IPR011009">
    <property type="entry name" value="Kinase-like_dom_sf"/>
</dbReference>
<dbReference type="PANTHER" id="PTHR12149:SF8">
    <property type="entry name" value="PROTEIN-RIBULOSAMINE 3-KINASE"/>
    <property type="match status" value="1"/>
</dbReference>
<dbReference type="AlphaFoldDB" id="A0A318A158"/>
<dbReference type="InterPro" id="IPR016477">
    <property type="entry name" value="Fructo-/Ketosamine-3-kinase"/>
</dbReference>
<dbReference type="PANTHER" id="PTHR12149">
    <property type="entry name" value="FRUCTOSAMINE 3 KINASE-RELATED PROTEIN"/>
    <property type="match status" value="1"/>
</dbReference>
<dbReference type="Proteomes" id="UP000246722">
    <property type="component" value="Unassembled WGS sequence"/>
</dbReference>
<dbReference type="GO" id="GO:0016301">
    <property type="term" value="F:kinase activity"/>
    <property type="evidence" value="ECO:0007669"/>
    <property type="project" value="UniProtKB-UniRule"/>
</dbReference>
<reference evidence="2 3" key="1">
    <citation type="submission" date="2018-05" db="EMBL/GenBank/DDBJ databases">
        <title>Genetic diversity of glacier-inhabiting Cryobacterium bacteria in China and description of Cryobacterium mengkeensis sp. nov. and Arthrobacter glacialis sp. nov.</title>
        <authorList>
            <person name="Liu Q."/>
            <person name="Xin Y.-H."/>
        </authorList>
    </citation>
    <scope>NUCLEOTIDE SEQUENCE [LARGE SCALE GENOMIC DNA]</scope>
    <source>
        <strain evidence="2 3">SK-1</strain>
    </source>
</reference>